<dbReference type="AlphaFoldDB" id="A0A240U8K1"/>
<dbReference type="InterPro" id="IPR021719">
    <property type="entry name" value="Prot_inh_I78"/>
</dbReference>
<keyword evidence="2" id="KW-1185">Reference proteome</keyword>
<dbReference type="KEGG" id="acin:CBP34_15380"/>
<gene>
    <name evidence="1" type="ORF">CBP34_15380</name>
</gene>
<dbReference type="PANTHER" id="PTHR39600:SF1">
    <property type="entry name" value="PEPTIDASE INHIBITOR I78 FAMILY PROTEIN"/>
    <property type="match status" value="1"/>
</dbReference>
<accession>A0A240U8K1</accession>
<dbReference type="Pfam" id="PF11720">
    <property type="entry name" value="Inhibitor_I78"/>
    <property type="match status" value="1"/>
</dbReference>
<reference evidence="1 2" key="1">
    <citation type="submission" date="2017-05" db="EMBL/GenBank/DDBJ databases">
        <title>Polyphasic characterization of four soil-derived phenanthrene-degrading Acidovorax strains and proposal of Acidovorax phenanthrenivorans sp. nov.</title>
        <authorList>
            <person name="Singleton D.R."/>
            <person name="Lee J."/>
            <person name="Dickey A.N."/>
            <person name="Stroud A."/>
            <person name="Scholl E.H."/>
            <person name="Wright F.A."/>
            <person name="Aitken M.D."/>
        </authorList>
    </citation>
    <scope>NUCLEOTIDE SEQUENCE [LARGE SCALE GENOMIC DNA]</scope>
    <source>
        <strain evidence="1">NA3</strain>
    </source>
</reference>
<proteinExistence type="predicted"/>
<sequence length="117" mass="11387">MTRTHTLTASLTTCLCAALLAGCAGLPGGTGGAGGTAGAPPASVGPGPRGGVCNAAPAQGVIGKQGTPSVIEQARVASGAAMARLLHPRQAVTLEFNTERLNLVVDANGRITAVRCG</sequence>
<dbReference type="PROSITE" id="PS51257">
    <property type="entry name" value="PROKAR_LIPOPROTEIN"/>
    <property type="match status" value="1"/>
</dbReference>
<dbReference type="PANTHER" id="PTHR39600">
    <property type="entry name" value="PEPTIDASE INHIBITOR I78 FAMILY PROTEIN"/>
    <property type="match status" value="1"/>
</dbReference>
<dbReference type="EMBL" id="CP021361">
    <property type="protein sequence ID" value="ART53717.1"/>
    <property type="molecule type" value="Genomic_DNA"/>
</dbReference>
<evidence type="ECO:0000313" key="1">
    <source>
        <dbReference type="EMBL" id="ART53717.1"/>
    </source>
</evidence>
<accession>A0A240TYI3</accession>
<evidence type="ECO:0000313" key="2">
    <source>
        <dbReference type="Proteomes" id="UP000194432"/>
    </source>
</evidence>
<organism evidence="1 2">
    <name type="scientific">Acidovorax carolinensis</name>
    <dbReference type="NCBI Taxonomy" id="553814"/>
    <lineage>
        <taxon>Bacteria</taxon>
        <taxon>Pseudomonadati</taxon>
        <taxon>Pseudomonadota</taxon>
        <taxon>Betaproteobacteria</taxon>
        <taxon>Burkholderiales</taxon>
        <taxon>Comamonadaceae</taxon>
        <taxon>Acidovorax</taxon>
    </lineage>
</organism>
<protein>
    <submittedName>
        <fullName evidence="1">Uncharacterized protein</fullName>
    </submittedName>
</protein>
<dbReference type="Gene3D" id="3.30.10.10">
    <property type="entry name" value="Trypsin Inhibitor V, subunit A"/>
    <property type="match status" value="1"/>
</dbReference>
<dbReference type="KEGG" id="acid:CBP33_14625"/>
<dbReference type="Proteomes" id="UP000194432">
    <property type="component" value="Chromosome 1"/>
</dbReference>
<name>A0A240U8K1_9BURK</name>